<accession>A0ABV7USG4</accession>
<evidence type="ECO:0000313" key="2">
    <source>
        <dbReference type="Proteomes" id="UP001595724"/>
    </source>
</evidence>
<reference evidence="2" key="1">
    <citation type="journal article" date="2019" name="Int. J. Syst. Evol. Microbiol.">
        <title>The Global Catalogue of Microorganisms (GCM) 10K type strain sequencing project: providing services to taxonomists for standard genome sequencing and annotation.</title>
        <authorList>
            <consortium name="The Broad Institute Genomics Platform"/>
            <consortium name="The Broad Institute Genome Sequencing Center for Infectious Disease"/>
            <person name="Wu L."/>
            <person name="Ma J."/>
        </authorList>
    </citation>
    <scope>NUCLEOTIDE SEQUENCE [LARGE SCALE GENOMIC DNA]</scope>
    <source>
        <strain evidence="2">KCTC 42211</strain>
    </source>
</reference>
<protein>
    <submittedName>
        <fullName evidence="1">Uncharacterized protein</fullName>
    </submittedName>
</protein>
<proteinExistence type="predicted"/>
<comment type="caution">
    <text evidence="1">The sequence shown here is derived from an EMBL/GenBank/DDBJ whole genome shotgun (WGS) entry which is preliminary data.</text>
</comment>
<dbReference type="RefSeq" id="WP_386707167.1">
    <property type="nucleotide sequence ID" value="NZ_JBHRYF010000001.1"/>
</dbReference>
<organism evidence="1 2">
    <name type="scientific">Luteimonas notoginsengisoli</name>
    <dbReference type="NCBI Taxonomy" id="1578200"/>
    <lineage>
        <taxon>Bacteria</taxon>
        <taxon>Pseudomonadati</taxon>
        <taxon>Pseudomonadota</taxon>
        <taxon>Gammaproteobacteria</taxon>
        <taxon>Lysobacterales</taxon>
        <taxon>Lysobacteraceae</taxon>
        <taxon>Luteimonas</taxon>
    </lineage>
</organism>
<keyword evidence="2" id="KW-1185">Reference proteome</keyword>
<gene>
    <name evidence="1" type="ORF">ACFOM9_05665</name>
</gene>
<name>A0ABV7USG4_9GAMM</name>
<sequence length="72" mass="8163">MQNHRKKAKSVPFDAVTSALEGAVARHNERPRPVHYLTHLKVPGGPAYRSHLYISPLSRLILSYRLEPEPAH</sequence>
<dbReference type="Proteomes" id="UP001595724">
    <property type="component" value="Unassembled WGS sequence"/>
</dbReference>
<dbReference type="EMBL" id="JBHRYF010000001">
    <property type="protein sequence ID" value="MFC3659566.1"/>
    <property type="molecule type" value="Genomic_DNA"/>
</dbReference>
<evidence type="ECO:0000313" key="1">
    <source>
        <dbReference type="EMBL" id="MFC3659566.1"/>
    </source>
</evidence>